<dbReference type="PANTHER" id="PTHR43531:SF16">
    <property type="entry name" value="METHYL-ACCEPTING CHEMOTAXIS PROTEIN II"/>
    <property type="match status" value="1"/>
</dbReference>
<dbReference type="GO" id="GO:0004888">
    <property type="term" value="F:transmembrane signaling receptor activity"/>
    <property type="evidence" value="ECO:0007669"/>
    <property type="project" value="TreeGrafter"/>
</dbReference>
<dbReference type="EMBL" id="JAUORK010000005">
    <property type="protein sequence ID" value="MDO6671577.1"/>
    <property type="molecule type" value="Genomic_DNA"/>
</dbReference>
<dbReference type="Gene3D" id="3.30.450.20">
    <property type="entry name" value="PAS domain"/>
    <property type="match status" value="1"/>
</dbReference>
<dbReference type="CDD" id="cd06225">
    <property type="entry name" value="HAMP"/>
    <property type="match status" value="1"/>
</dbReference>
<dbReference type="AlphaFoldDB" id="A0AAP4TY20"/>
<comment type="similarity">
    <text evidence="3">Belongs to the methyl-accepting chemotaxis (MCP) protein family.</text>
</comment>
<dbReference type="InterPro" id="IPR004089">
    <property type="entry name" value="MCPsignal_dom"/>
</dbReference>
<dbReference type="PROSITE" id="PS50111">
    <property type="entry name" value="CHEMOTAXIS_TRANSDUC_2"/>
    <property type="match status" value="1"/>
</dbReference>
<feature type="region of interest" description="Disordered" evidence="5">
    <location>
        <begin position="416"/>
        <end position="438"/>
    </location>
</feature>
<dbReference type="SUPFAM" id="SSF58104">
    <property type="entry name" value="Methyl-accepting chemotaxis protein (MCP) signaling domain"/>
    <property type="match status" value="1"/>
</dbReference>
<dbReference type="PANTHER" id="PTHR43531">
    <property type="entry name" value="PROTEIN ICFG"/>
    <property type="match status" value="1"/>
</dbReference>
<feature type="region of interest" description="Disordered" evidence="5">
    <location>
        <begin position="651"/>
        <end position="704"/>
    </location>
</feature>
<dbReference type="Pfam" id="PF17201">
    <property type="entry name" value="Cache_3-Cache_2"/>
    <property type="match status" value="1"/>
</dbReference>
<feature type="domain" description="Methyl-accepting transducer" evidence="6">
    <location>
        <begin position="402"/>
        <end position="631"/>
    </location>
</feature>
<feature type="compositionally biased region" description="Polar residues" evidence="5">
    <location>
        <begin position="423"/>
        <end position="438"/>
    </location>
</feature>
<dbReference type="FunFam" id="1.10.287.950:FF:000001">
    <property type="entry name" value="Methyl-accepting chemotaxis sensory transducer"/>
    <property type="match status" value="1"/>
</dbReference>
<dbReference type="Gene3D" id="1.10.287.950">
    <property type="entry name" value="Methyl-accepting chemotaxis protein"/>
    <property type="match status" value="1"/>
</dbReference>
<dbReference type="RefSeq" id="WP_303593421.1">
    <property type="nucleotide sequence ID" value="NZ_JAUORK010000005.1"/>
</dbReference>
<dbReference type="InterPro" id="IPR029151">
    <property type="entry name" value="Sensor-like_sf"/>
</dbReference>
<evidence type="ECO:0000256" key="4">
    <source>
        <dbReference type="PROSITE-ProRule" id="PRU00284"/>
    </source>
</evidence>
<dbReference type="GO" id="GO:0007165">
    <property type="term" value="P:signal transduction"/>
    <property type="evidence" value="ECO:0007669"/>
    <property type="project" value="UniProtKB-KW"/>
</dbReference>
<evidence type="ECO:0000256" key="2">
    <source>
        <dbReference type="ARBA" id="ARBA00023224"/>
    </source>
</evidence>
<evidence type="ECO:0000259" key="7">
    <source>
        <dbReference type="PROSITE" id="PS50885"/>
    </source>
</evidence>
<dbReference type="Pfam" id="PF00672">
    <property type="entry name" value="HAMP"/>
    <property type="match status" value="1"/>
</dbReference>
<organism evidence="8 9">
    <name type="scientific">Cobetia amphilecti</name>
    <dbReference type="NCBI Taxonomy" id="1055104"/>
    <lineage>
        <taxon>Bacteria</taxon>
        <taxon>Pseudomonadati</taxon>
        <taxon>Pseudomonadota</taxon>
        <taxon>Gammaproteobacteria</taxon>
        <taxon>Oceanospirillales</taxon>
        <taxon>Halomonadaceae</taxon>
        <taxon>Cobetia</taxon>
    </lineage>
</organism>
<evidence type="ECO:0000256" key="5">
    <source>
        <dbReference type="SAM" id="MobiDB-lite"/>
    </source>
</evidence>
<dbReference type="CDD" id="cd11386">
    <property type="entry name" value="MCP_signal"/>
    <property type="match status" value="1"/>
</dbReference>
<dbReference type="GO" id="GO:0006935">
    <property type="term" value="P:chemotaxis"/>
    <property type="evidence" value="ECO:0007669"/>
    <property type="project" value="TreeGrafter"/>
</dbReference>
<accession>A0AAP4TY20</accession>
<evidence type="ECO:0000256" key="1">
    <source>
        <dbReference type="ARBA" id="ARBA00004370"/>
    </source>
</evidence>
<dbReference type="Pfam" id="PF00015">
    <property type="entry name" value="MCPsignal"/>
    <property type="match status" value="1"/>
</dbReference>
<dbReference type="SMART" id="SM00283">
    <property type="entry name" value="MA"/>
    <property type="match status" value="1"/>
</dbReference>
<dbReference type="PROSITE" id="PS50885">
    <property type="entry name" value="HAMP"/>
    <property type="match status" value="1"/>
</dbReference>
<dbReference type="InterPro" id="IPR033462">
    <property type="entry name" value="Cache_3-Cache_2"/>
</dbReference>
<feature type="compositionally biased region" description="Polar residues" evidence="5">
    <location>
        <begin position="653"/>
        <end position="674"/>
    </location>
</feature>
<reference evidence="8" key="1">
    <citation type="submission" date="2023-07" db="EMBL/GenBank/DDBJ databases">
        <title>Genome content predicts the carbon catabolic preferences of heterotrophic bacteria.</title>
        <authorList>
            <person name="Gralka M."/>
        </authorList>
    </citation>
    <scope>NUCLEOTIDE SEQUENCE</scope>
    <source>
        <strain evidence="8">C2R13</strain>
    </source>
</reference>
<dbReference type="InterPro" id="IPR051310">
    <property type="entry name" value="MCP_chemotaxis"/>
</dbReference>
<evidence type="ECO:0000259" key="6">
    <source>
        <dbReference type="PROSITE" id="PS50111"/>
    </source>
</evidence>
<dbReference type="Proteomes" id="UP001170481">
    <property type="component" value="Unassembled WGS sequence"/>
</dbReference>
<feature type="domain" description="HAMP" evidence="7">
    <location>
        <begin position="345"/>
        <end position="397"/>
    </location>
</feature>
<gene>
    <name evidence="8" type="ORF">Q4535_05535</name>
</gene>
<name>A0AAP4TY20_9GAMM</name>
<comment type="subcellular location">
    <subcellularLocation>
        <location evidence="1">Membrane</location>
    </subcellularLocation>
</comment>
<sequence>MTIKKRLARASVGSKLALLVLLLMMAAFTALGLVFSTASKMQVEEGTERALAQQQQQITNTIELFDTTMQSSVTRMLNAFLATIPDNFTLIEDRRLPIGERDAPALLNAGFMLNNQSGYLADFANRTGAPVSFFVRDGEDFVRIATTLKTEDGSSLLGLTLSGGVKDALNAGKPYTGMLYLAGRHYMTRYRPITDFNDNLIGASFIGVDVGEQIDELYATITNIQLHEKDFSLVASTAPGQQGKVLTTGQWQGRSLMDFNNAQGEPAFAPLFAADSGQIDYRLAGEDSDRITSFQHYPAWDWVVATTIDKQEVTAGITQVRNQVFGLALLLALAVAGILYFLERRLISRPLDALVSLAQALARGDLSQRITSQRQDEIGKLTAAMNSVGEDLSRVVGQVRGTTGAVNQAAGEIAQGNEELSARTEQSASSLQETSASMEEITTTVQHSADSAQQASQLVNSTSEQARRGNDDMRKAQASMEDINRSAERISEIISLIDGIAFQTNILALNASVEAARAGEHGRGFAVVAQEVRTLATRSSDASREIRGLIDESISHTQQGVAQVKDASQAMAEILSSVERVNDMIAEISAGAREQSAGVGQVNAAVSELDAMTQQNTTLVNQVSGAARSMSAQAQALEQLMAGFKVAGGQDMANPSMSRQSVSHQSMSHMNTQPMADAEQSAFTPPAPATRGSQRREEEEWEAF</sequence>
<evidence type="ECO:0000256" key="3">
    <source>
        <dbReference type="ARBA" id="ARBA00029447"/>
    </source>
</evidence>
<comment type="caution">
    <text evidence="8">The sequence shown here is derived from an EMBL/GenBank/DDBJ whole genome shotgun (WGS) entry which is preliminary data.</text>
</comment>
<evidence type="ECO:0000313" key="8">
    <source>
        <dbReference type="EMBL" id="MDO6671577.1"/>
    </source>
</evidence>
<keyword evidence="2 4" id="KW-0807">Transducer</keyword>
<dbReference type="InterPro" id="IPR003660">
    <property type="entry name" value="HAMP_dom"/>
</dbReference>
<evidence type="ECO:0000313" key="9">
    <source>
        <dbReference type="Proteomes" id="UP001170481"/>
    </source>
</evidence>
<dbReference type="SMART" id="SM00304">
    <property type="entry name" value="HAMP"/>
    <property type="match status" value="1"/>
</dbReference>
<dbReference type="GO" id="GO:0005886">
    <property type="term" value="C:plasma membrane"/>
    <property type="evidence" value="ECO:0007669"/>
    <property type="project" value="TreeGrafter"/>
</dbReference>
<dbReference type="SUPFAM" id="SSF103190">
    <property type="entry name" value="Sensory domain-like"/>
    <property type="match status" value="1"/>
</dbReference>
<proteinExistence type="inferred from homology"/>
<protein>
    <submittedName>
        <fullName evidence="8">Cache 3/Cache 2 fusion domain-containing protein</fullName>
    </submittedName>
</protein>